<dbReference type="EMBL" id="JBBHLI010000014">
    <property type="protein sequence ID" value="MEK9502701.1"/>
    <property type="molecule type" value="Genomic_DNA"/>
</dbReference>
<dbReference type="RefSeq" id="WP_405279145.1">
    <property type="nucleotide sequence ID" value="NZ_CP144380.1"/>
</dbReference>
<organism evidence="1 2">
    <name type="scientific">Gaopeijia maritima</name>
    <dbReference type="NCBI Taxonomy" id="3119007"/>
    <lineage>
        <taxon>Bacteria</taxon>
        <taxon>Pseudomonadati</taxon>
        <taxon>Gemmatimonadota</taxon>
        <taxon>Longimicrobiia</taxon>
        <taxon>Gaopeijiales</taxon>
        <taxon>Gaopeijiaceae</taxon>
        <taxon>Gaopeijia</taxon>
    </lineage>
</organism>
<protein>
    <recommendedName>
        <fullName evidence="3">GIY-YIG homing endonuclease</fullName>
    </recommendedName>
</protein>
<proteinExistence type="predicted"/>
<dbReference type="Proteomes" id="UP001484239">
    <property type="component" value="Unassembled WGS sequence"/>
</dbReference>
<reference evidence="1 2" key="1">
    <citation type="submission" date="2024-02" db="EMBL/GenBank/DDBJ databases">
        <title>A novel Gemmatimonadota bacterium.</title>
        <authorList>
            <person name="Du Z.-J."/>
            <person name="Ye Y.-Q."/>
        </authorList>
    </citation>
    <scope>NUCLEOTIDE SEQUENCE [LARGE SCALE GENOMIC DNA]</scope>
    <source>
        <strain evidence="1 2">DH-20</strain>
    </source>
</reference>
<evidence type="ECO:0008006" key="3">
    <source>
        <dbReference type="Google" id="ProtNLM"/>
    </source>
</evidence>
<evidence type="ECO:0000313" key="2">
    <source>
        <dbReference type="Proteomes" id="UP001484239"/>
    </source>
</evidence>
<accession>A0ABU9EDU1</accession>
<comment type="caution">
    <text evidence="1">The sequence shown here is derived from an EMBL/GenBank/DDBJ whole genome shotgun (WGS) entry which is preliminary data.</text>
</comment>
<gene>
    <name evidence="1" type="ORF">WI372_17025</name>
</gene>
<keyword evidence="2" id="KW-1185">Reference proteome</keyword>
<sequence>MPRPPRHSVYVVLLDPEVIHDRRFAAANPQHRRGAPCVYVGMTGLTPDQRFANHKSGVRANRYVKRYGLRLERTLYRHLNPMTYRQAQEWEEELAESLRRRGYAVWQN</sequence>
<name>A0ABU9EDU1_9BACT</name>
<evidence type="ECO:0000313" key="1">
    <source>
        <dbReference type="EMBL" id="MEK9502701.1"/>
    </source>
</evidence>